<reference evidence="2 3" key="1">
    <citation type="submission" date="2024-03" db="EMBL/GenBank/DDBJ databases">
        <title>The complete genome of Streptomyces sirii sp.nov.</title>
        <authorList>
            <person name="Zakalyukina Y.V."/>
            <person name="Belik A.R."/>
            <person name="Biryukov M.V."/>
            <person name="Baturina O.A."/>
            <person name="Kabilov M.R."/>
        </authorList>
    </citation>
    <scope>NUCLEOTIDE SEQUENCE [LARGE SCALE GENOMIC DNA]</scope>
    <source>
        <strain evidence="2 3">BP-8</strain>
    </source>
</reference>
<dbReference type="Proteomes" id="UP001626628">
    <property type="component" value="Chromosome"/>
</dbReference>
<evidence type="ECO:0000256" key="1">
    <source>
        <dbReference type="SAM" id="MobiDB-lite"/>
    </source>
</evidence>
<organism evidence="2 3">
    <name type="scientific">Streptomyces sirii</name>
    <dbReference type="NCBI Taxonomy" id="3127701"/>
    <lineage>
        <taxon>Bacteria</taxon>
        <taxon>Bacillati</taxon>
        <taxon>Actinomycetota</taxon>
        <taxon>Actinomycetes</taxon>
        <taxon>Kitasatosporales</taxon>
        <taxon>Streptomycetaceae</taxon>
        <taxon>Streptomyces</taxon>
    </lineage>
</organism>
<protein>
    <submittedName>
        <fullName evidence="2">Uncharacterized protein</fullName>
    </submittedName>
</protein>
<accession>A0ABZ2QH65</accession>
<feature type="region of interest" description="Disordered" evidence="1">
    <location>
        <begin position="437"/>
        <end position="472"/>
    </location>
</feature>
<dbReference type="EMBL" id="CP147982">
    <property type="protein sequence ID" value="WXK75869.1"/>
    <property type="molecule type" value="Genomic_DNA"/>
</dbReference>
<dbReference type="RefSeq" id="WP_407285778.1">
    <property type="nucleotide sequence ID" value="NZ_CP147982.1"/>
</dbReference>
<gene>
    <name evidence="2" type="ORF">WAB15_07715</name>
</gene>
<name>A0ABZ2QH65_9ACTN</name>
<sequence>MIENSGPGSLHSLPLDELIAAWGGVGPRSERADADPLVVDCARRLAADPGGEWAPLWTFGLVTMASYVAWRPGEGVAGRVVEALLAADSALGGGGCAHEAHPFRAALERIDDDEVGVLVPELRDFPAFGRGETADAEHDDASWCPTNVATCARITADVLTPFNATGTAGTRGTTDIPSVIPRKDSDALRWLSSTLCDHPYGDPGWELSRLALSLPDHPSKGVQAGYVAAMHASQWYAVSGRITTPEALDDMIEGLEKVLAQLAGSTCAHTPAEHPEPHSDPAGAAQFGFYLRSPGGRAELAEGGGRRGDLRGWLCPAFLHSLADDALDELREGYAELFAPRETDHLDEEFLGADGRLALDRLARLLDDEDPSIDVDDLAVWAARRYMSERISDPRERAVLLLVMLWYAEDPYEIPYNAGTELRDALRTAAVSPLGAECPHGATHPDTGDRLPSLLDHLQAPGESPAPGDGLTPDVWLCPHHLVERAQEALEELDDAFDEDE</sequence>
<proteinExistence type="predicted"/>
<keyword evidence="3" id="KW-1185">Reference proteome</keyword>
<evidence type="ECO:0000313" key="2">
    <source>
        <dbReference type="EMBL" id="WXK75869.1"/>
    </source>
</evidence>
<evidence type="ECO:0000313" key="3">
    <source>
        <dbReference type="Proteomes" id="UP001626628"/>
    </source>
</evidence>